<dbReference type="STRING" id="44251.PDUR_01645"/>
<name>A0A089HJL3_PAEDU</name>
<accession>A0A089HJL3</accession>
<dbReference type="KEGG" id="pdu:PDUR_01645"/>
<proteinExistence type="predicted"/>
<organism evidence="2 3">
    <name type="scientific">Paenibacillus durus</name>
    <name type="common">Paenibacillus azotofixans</name>
    <dbReference type="NCBI Taxonomy" id="44251"/>
    <lineage>
        <taxon>Bacteria</taxon>
        <taxon>Bacillati</taxon>
        <taxon>Bacillota</taxon>
        <taxon>Bacilli</taxon>
        <taxon>Bacillales</taxon>
        <taxon>Paenibacillaceae</taxon>
        <taxon>Paenibacillus</taxon>
    </lineage>
</organism>
<dbReference type="InterPro" id="IPR039564">
    <property type="entry name" value="Peptidase_C39-like"/>
</dbReference>
<dbReference type="Pfam" id="PF13529">
    <property type="entry name" value="Peptidase_C39_2"/>
    <property type="match status" value="1"/>
</dbReference>
<sequence>MAAERCCFMTSTVTGKKLNLEPYTQWAPGVRSASSACGPATMAAITEYWGKKLGRPDLIGKERFRSKAEHINHLYGRYGGRPWGMSARGFAKGIKAYLRASLGNEPAIRLWSFNDFALYKAEIDAGRPVAVKFDKWFSLHWFGNYAYNYHWTVGTGYEMTESGLWLIIQDNGSKRANGAFAASRERRIEYAGNREVITMMSVNL</sequence>
<reference evidence="2 3" key="1">
    <citation type="submission" date="2014-08" db="EMBL/GenBank/DDBJ databases">
        <title>Comparative genomics of the Paenibacillus odorifer group.</title>
        <authorList>
            <person name="den Bakker H.C."/>
            <person name="Tsai Y.-C."/>
            <person name="Martin N."/>
            <person name="Korlach J."/>
            <person name="Wiedmann M."/>
        </authorList>
    </citation>
    <scope>NUCLEOTIDE SEQUENCE [LARGE SCALE GENOMIC DNA]</scope>
    <source>
        <strain evidence="2 3">DSM 1735</strain>
    </source>
</reference>
<gene>
    <name evidence="2" type="ORF">PDUR_01645</name>
</gene>
<dbReference type="eggNOG" id="ENOG5031F32">
    <property type="taxonomic scope" value="Bacteria"/>
</dbReference>
<evidence type="ECO:0000313" key="2">
    <source>
        <dbReference type="EMBL" id="AIQ10865.1"/>
    </source>
</evidence>
<dbReference type="AlphaFoldDB" id="A0A089HJL3"/>
<dbReference type="Gene3D" id="3.90.70.10">
    <property type="entry name" value="Cysteine proteinases"/>
    <property type="match status" value="1"/>
</dbReference>
<evidence type="ECO:0000259" key="1">
    <source>
        <dbReference type="Pfam" id="PF13529"/>
    </source>
</evidence>
<dbReference type="RefSeq" id="WP_042204793.1">
    <property type="nucleotide sequence ID" value="NZ_CP009288.1"/>
</dbReference>
<evidence type="ECO:0000313" key="3">
    <source>
        <dbReference type="Proteomes" id="UP000029409"/>
    </source>
</evidence>
<keyword evidence="3" id="KW-1185">Reference proteome</keyword>
<dbReference type="OrthoDB" id="2435874at2"/>
<dbReference type="EMBL" id="CP009288">
    <property type="protein sequence ID" value="AIQ10865.1"/>
    <property type="molecule type" value="Genomic_DNA"/>
</dbReference>
<protein>
    <recommendedName>
        <fullName evidence="1">Peptidase C39-like domain-containing protein</fullName>
    </recommendedName>
</protein>
<dbReference type="Proteomes" id="UP000029409">
    <property type="component" value="Chromosome"/>
</dbReference>
<feature type="domain" description="Peptidase C39-like" evidence="1">
    <location>
        <begin position="19"/>
        <end position="161"/>
    </location>
</feature>